<evidence type="ECO:0000313" key="2">
    <source>
        <dbReference type="EnsemblPlants" id="TraesCS6A02G292400.1.cds1"/>
    </source>
</evidence>
<protein>
    <submittedName>
        <fullName evidence="2">Uncharacterized protein</fullName>
    </submittedName>
</protein>
<dbReference type="AlphaFoldDB" id="A0A3B6NU22"/>
<reference evidence="2" key="2">
    <citation type="submission" date="2018-10" db="UniProtKB">
        <authorList>
            <consortium name="EnsemblPlants"/>
        </authorList>
    </citation>
    <scope>IDENTIFICATION</scope>
</reference>
<dbReference type="Gramene" id="TraesJUL6A03G03399540.1">
    <property type="protein sequence ID" value="TraesJUL6A03G03399540.1.CDS1"/>
    <property type="gene ID" value="TraesJUL6A03G03399540"/>
</dbReference>
<name>A0A3B6NU22_WHEAT</name>
<proteinExistence type="predicted"/>
<organism evidence="2">
    <name type="scientific">Triticum aestivum</name>
    <name type="common">Wheat</name>
    <dbReference type="NCBI Taxonomy" id="4565"/>
    <lineage>
        <taxon>Eukaryota</taxon>
        <taxon>Viridiplantae</taxon>
        <taxon>Streptophyta</taxon>
        <taxon>Embryophyta</taxon>
        <taxon>Tracheophyta</taxon>
        <taxon>Spermatophyta</taxon>
        <taxon>Magnoliopsida</taxon>
        <taxon>Liliopsida</taxon>
        <taxon>Poales</taxon>
        <taxon>Poaceae</taxon>
        <taxon>BOP clade</taxon>
        <taxon>Pooideae</taxon>
        <taxon>Triticodae</taxon>
        <taxon>Triticeae</taxon>
        <taxon>Triticinae</taxon>
        <taxon>Triticum</taxon>
    </lineage>
</organism>
<keyword evidence="3" id="KW-1185">Reference proteome</keyword>
<dbReference type="Gramene" id="TraesLAC6A03G03329300.1">
    <property type="protein sequence ID" value="TraesLAC6A03G03329300.1.CDS1"/>
    <property type="gene ID" value="TraesLAC6A03G03329300"/>
</dbReference>
<dbReference type="Gramene" id="TraesRN6A0100752500.1">
    <property type="protein sequence ID" value="TraesRN6A0100752500.1"/>
    <property type="gene ID" value="TraesRN6A0100752500"/>
</dbReference>
<dbReference type="Gramene" id="TraesWEE_scaffold_033928_01G000200.1">
    <property type="protein sequence ID" value="TraesWEE_scaffold_033928_01G000200.1"/>
    <property type="gene ID" value="TraesWEE_scaffold_033928_01G000200"/>
</dbReference>
<dbReference type="Gramene" id="TraesSYM6A03G03315400.1">
    <property type="protein sequence ID" value="TraesSYM6A03G03315400.1.CDS1"/>
    <property type="gene ID" value="TraesSYM6A03G03315400"/>
</dbReference>
<sequence length="126" mass="13651">MAWGPWPVAAGSHGCAWRHRSRTPDPGSPRRPLGPRGAVHHAQAGEHRSTDGVPLPPVPERGCNEEKAARVPEGVAVEGWPWPWCRIDGQRFDCVAGDSLRCASASAAVLPLWPISLIESRVRDNV</sequence>
<dbReference type="Gramene" id="TraesROB_scaffold_087049_01G000100.1">
    <property type="protein sequence ID" value="TraesROB_scaffold_087049_01G000100.1"/>
    <property type="gene ID" value="TraesROB_scaffold_087049_01G000100"/>
</dbReference>
<feature type="region of interest" description="Disordered" evidence="1">
    <location>
        <begin position="12"/>
        <end position="61"/>
    </location>
</feature>
<evidence type="ECO:0000256" key="1">
    <source>
        <dbReference type="SAM" id="MobiDB-lite"/>
    </source>
</evidence>
<dbReference type="Gramene" id="TraesARI6A03G03329990.1">
    <property type="protein sequence ID" value="TraesARI6A03G03329990.1.CDS1"/>
    <property type="gene ID" value="TraesARI6A03G03329990"/>
</dbReference>
<evidence type="ECO:0000313" key="3">
    <source>
        <dbReference type="Proteomes" id="UP000019116"/>
    </source>
</evidence>
<dbReference type="Gramene" id="TraesLDM6A03G03376400.1">
    <property type="protein sequence ID" value="TraesLDM6A03G03376400.1.CDS1"/>
    <property type="gene ID" value="TraesLDM6A03G03376400"/>
</dbReference>
<dbReference type="Proteomes" id="UP000019116">
    <property type="component" value="Chromosome 6A"/>
</dbReference>
<reference evidence="2" key="1">
    <citation type="submission" date="2018-08" db="EMBL/GenBank/DDBJ databases">
        <authorList>
            <person name="Rossello M."/>
        </authorList>
    </citation>
    <scope>NUCLEOTIDE SEQUENCE [LARGE SCALE GENOMIC DNA]</scope>
    <source>
        <strain evidence="2">cv. Chinese Spring</strain>
    </source>
</reference>
<dbReference type="Gramene" id="TraesCS6A02G292400.1">
    <property type="protein sequence ID" value="TraesCS6A02G292400.1.cds1"/>
    <property type="gene ID" value="TraesCS6A02G292400"/>
</dbReference>
<dbReference type="OrthoDB" id="10635599at2759"/>
<dbReference type="Gramene" id="TraesCAD_scaffold_041047_01G000200.1">
    <property type="protein sequence ID" value="TraesCAD_scaffold_041047_01G000200.1"/>
    <property type="gene ID" value="TraesCAD_scaffold_041047_01G000200"/>
</dbReference>
<dbReference type="Gramene" id="TraesNOR6A03G03406090.1">
    <property type="protein sequence ID" value="TraesNOR6A03G03406090.1.CDS1"/>
    <property type="gene ID" value="TraesNOR6A03G03406090"/>
</dbReference>
<dbReference type="Gramene" id="TraesCS6A03G0771800.1">
    <property type="protein sequence ID" value="TraesCS6A03G0771800.1.CDS1"/>
    <property type="gene ID" value="TraesCS6A03G0771800"/>
</dbReference>
<dbReference type="EnsemblPlants" id="TraesCS6A02G292400.1">
    <property type="protein sequence ID" value="TraesCS6A02G292400.1.cds1"/>
    <property type="gene ID" value="TraesCS6A02G292400"/>
</dbReference>
<accession>A0A3B6NU22</accession>